<protein>
    <submittedName>
        <fullName evidence="1">Uncharacterized protein</fullName>
    </submittedName>
</protein>
<dbReference type="AlphaFoldDB" id="L7CED9"/>
<dbReference type="Proteomes" id="UP000010959">
    <property type="component" value="Unassembled WGS sequence"/>
</dbReference>
<evidence type="ECO:0000313" key="2">
    <source>
        <dbReference type="Proteomes" id="UP000010959"/>
    </source>
</evidence>
<dbReference type="PATRIC" id="fig|993516.3.peg.4196"/>
<proteinExistence type="predicted"/>
<organism evidence="1 2">
    <name type="scientific">Rhodopirellula baltica SWK14</name>
    <dbReference type="NCBI Taxonomy" id="993516"/>
    <lineage>
        <taxon>Bacteria</taxon>
        <taxon>Pseudomonadati</taxon>
        <taxon>Planctomycetota</taxon>
        <taxon>Planctomycetia</taxon>
        <taxon>Pirellulales</taxon>
        <taxon>Pirellulaceae</taxon>
        <taxon>Rhodopirellula</taxon>
    </lineage>
</organism>
<comment type="caution">
    <text evidence="1">The sequence shown here is derived from an EMBL/GenBank/DDBJ whole genome shotgun (WGS) entry which is preliminary data.</text>
</comment>
<accession>L7CED9</accession>
<gene>
    <name evidence="1" type="ORF">RBSWK_03919</name>
</gene>
<evidence type="ECO:0000313" key="1">
    <source>
        <dbReference type="EMBL" id="ELP32220.1"/>
    </source>
</evidence>
<dbReference type="EMBL" id="AMWG01000111">
    <property type="protein sequence ID" value="ELP32220.1"/>
    <property type="molecule type" value="Genomic_DNA"/>
</dbReference>
<sequence length="62" mass="6904">MAVAKLDAFIFCDWLILPVSVPAGRAPIPGVNTRLGSFLLRTFFGFDFHDCHPSSSRCFDRS</sequence>
<name>L7CED9_RHOBT</name>
<reference evidence="1 2" key="1">
    <citation type="journal article" date="2013" name="Mar. Genomics">
        <title>Expression of sulfatases in Rhodopirellula baltica and the diversity of sulfatases in the genus Rhodopirellula.</title>
        <authorList>
            <person name="Wegner C.E."/>
            <person name="Richter-Heitmann T."/>
            <person name="Klindworth A."/>
            <person name="Klockow C."/>
            <person name="Richter M."/>
            <person name="Achstetter T."/>
            <person name="Glockner F.O."/>
            <person name="Harder J."/>
        </authorList>
    </citation>
    <scope>NUCLEOTIDE SEQUENCE [LARGE SCALE GENOMIC DNA]</scope>
    <source>
        <strain evidence="1 2">SWK14</strain>
    </source>
</reference>